<proteinExistence type="predicted"/>
<evidence type="ECO:0000256" key="1">
    <source>
        <dbReference type="ARBA" id="ARBA00022801"/>
    </source>
</evidence>
<keyword evidence="5" id="KW-1185">Reference proteome</keyword>
<reference evidence="4 5" key="1">
    <citation type="journal article" date="1999" name="DNA Res.">
        <title>Complete genome sequence of an aerobic hyper-thermophilic crenarchaeon, Aeropyrum pernix K1.</title>
        <authorList>
            <person name="Kawarabayasi Y."/>
            <person name="Hino Y."/>
            <person name="Horikawa H."/>
            <person name="Yamazaki S."/>
            <person name="Haikawa Y."/>
            <person name="Jin-no K."/>
            <person name="Takahashi M."/>
            <person name="Sekine M."/>
            <person name="Baba S."/>
            <person name="Ankai A."/>
            <person name="Kosugi H."/>
            <person name="Hosoyama A."/>
            <person name="Fukui S."/>
            <person name="Nagai Y."/>
            <person name="Nishijima K."/>
            <person name="Nakazawa H."/>
            <person name="Takamiya M."/>
            <person name="Masuda S."/>
            <person name="Funahashi T."/>
            <person name="Tanaka T."/>
            <person name="Kudoh Y."/>
            <person name="Yamazaki J."/>
            <person name="Kushida N."/>
            <person name="Oguchi A."/>
            <person name="Aoki K."/>
            <person name="Kubota K."/>
            <person name="Nakamura Y."/>
            <person name="Nomura N."/>
            <person name="Sako Y."/>
            <person name="Kikuchi H."/>
        </authorList>
    </citation>
    <scope>NUCLEOTIDE SEQUENCE [LARGE SCALE GENOMIC DNA]</scope>
    <source>
        <strain evidence="5">ATCC 700893 / DSM 11879 / JCM 9820 / NBRC 100138 / K1</strain>
    </source>
</reference>
<dbReference type="GO" id="GO:0004252">
    <property type="term" value="F:serine-type endopeptidase activity"/>
    <property type="evidence" value="ECO:0007669"/>
    <property type="project" value="TreeGrafter"/>
</dbReference>
<dbReference type="InterPro" id="IPR029058">
    <property type="entry name" value="AB_hydrolase_fold"/>
</dbReference>
<dbReference type="AlphaFoldDB" id="Q9Y9J8"/>
<accession>Q9Y9J8</accession>
<dbReference type="EMBL" id="BA000002">
    <property type="protein sequence ID" value="BAA81302.2"/>
    <property type="molecule type" value="Genomic_DNA"/>
</dbReference>
<sequence>MLPENVRRFDVDALLSIARLSSPRLSSKGDIAFSAVIPDLGANKNRPEIRVVWRGGGESYYQGEGDSMPSWSPDASKLAFASRRGSGKGEKGSGLYIVGRGGEPRRVAWFTHGVSELGWASATKVYVVAPVADEKTRDKDGDYVATDRLPLWFDSSGLVAGLADQIHLVDAESGRTSRLTSEDLGVLTAEPCGNSIYYVTLRRWADPLDTVVKSVPISGGEPETVLEGLTVSQLRCINGKLFMLAHKREIGLASHSKLYLLEDRGKASCLTCGILDRNIWSIAGGLGGEPVIVYADRGRSVIAAVEGRVEDLVRGDMIVVQADSNGEEVVYIASSPTEPPEVYRFKGGDVERVSSINRWVVEEFRLYKPRRVEVEAEGEVVEGWYIEPEGEGRKPLILFIHGGPKGMYGYGFYGEMQLFASEGFTVAYANPRGSDGYEEEFADIRGRYGDTDYKQLMKFLDAVVEGSDVDEGKMAVTGISYGGYMTNVIVTKTSRFRAAVSENGIADWIADFWAADIGYWFDPDQIGGTPLDNLEEYVKRSPAFHAKNVNTPVMLIHSMEDYRCFIDQALAMHTALKVNGKESFLVVFTKGSHGHSILASPRHRRKRLELKLKWIKEKLGLSGTSDKGEAGVGGKNHRL</sequence>
<dbReference type="PIR" id="F72455">
    <property type="entry name" value="F72455"/>
</dbReference>
<keyword evidence="2" id="KW-0645">Protease</keyword>
<keyword evidence="2" id="KW-0720">Serine protease</keyword>
<dbReference type="EC" id="3.4.19.1" evidence="4"/>
<dbReference type="Proteomes" id="UP000002518">
    <property type="component" value="Chromosome"/>
</dbReference>
<dbReference type="PANTHER" id="PTHR42776:SF27">
    <property type="entry name" value="DIPEPTIDYL PEPTIDASE FAMILY MEMBER 6"/>
    <property type="match status" value="1"/>
</dbReference>
<evidence type="ECO:0000313" key="5">
    <source>
        <dbReference type="Proteomes" id="UP000002518"/>
    </source>
</evidence>
<dbReference type="InterPro" id="IPR001375">
    <property type="entry name" value="Peptidase_S9_cat"/>
</dbReference>
<dbReference type="SUPFAM" id="SSF53474">
    <property type="entry name" value="alpha/beta-Hydrolases"/>
    <property type="match status" value="1"/>
</dbReference>
<dbReference type="Gene3D" id="3.40.50.1820">
    <property type="entry name" value="alpha/beta hydrolase"/>
    <property type="match status" value="1"/>
</dbReference>
<feature type="domain" description="Peptidase S9 prolyl oligopeptidase catalytic" evidence="3">
    <location>
        <begin position="412"/>
        <end position="620"/>
    </location>
</feature>
<dbReference type="InterPro" id="IPR011042">
    <property type="entry name" value="6-blade_b-propeller_TolB-like"/>
</dbReference>
<dbReference type="KEGG" id="ape:APE_2290.1"/>
<dbReference type="GO" id="GO:0006508">
    <property type="term" value="P:proteolysis"/>
    <property type="evidence" value="ECO:0007669"/>
    <property type="project" value="InterPro"/>
</dbReference>
<dbReference type="PANTHER" id="PTHR42776">
    <property type="entry name" value="SERINE PEPTIDASE S9 FAMILY MEMBER"/>
    <property type="match status" value="1"/>
</dbReference>
<evidence type="ECO:0000313" key="4">
    <source>
        <dbReference type="EMBL" id="BAA81302.2"/>
    </source>
</evidence>
<organism evidence="4 5">
    <name type="scientific">Aeropyrum pernix (strain ATCC 700893 / DSM 11879 / JCM 9820 / NBRC 100138 / K1)</name>
    <dbReference type="NCBI Taxonomy" id="272557"/>
    <lineage>
        <taxon>Archaea</taxon>
        <taxon>Thermoproteota</taxon>
        <taxon>Thermoprotei</taxon>
        <taxon>Desulfurococcales</taxon>
        <taxon>Desulfurococcaceae</taxon>
        <taxon>Aeropyrum</taxon>
    </lineage>
</organism>
<dbReference type="Gene3D" id="2.120.10.30">
    <property type="entry name" value="TolB, C-terminal domain"/>
    <property type="match status" value="1"/>
</dbReference>
<dbReference type="SUPFAM" id="SSF69304">
    <property type="entry name" value="Tricorn protease N-terminal domain"/>
    <property type="match status" value="1"/>
</dbReference>
<dbReference type="eggNOG" id="arCOG01646">
    <property type="taxonomic scope" value="Archaea"/>
</dbReference>
<dbReference type="STRING" id="272557.APE_2290.1"/>
<dbReference type="EnsemblBacteria" id="BAA81302">
    <property type="protein sequence ID" value="BAA81302"/>
    <property type="gene ID" value="APE_2290.1"/>
</dbReference>
<dbReference type="Pfam" id="PF07676">
    <property type="entry name" value="PD40"/>
    <property type="match status" value="1"/>
</dbReference>
<evidence type="ECO:0000256" key="2">
    <source>
        <dbReference type="ARBA" id="ARBA00022825"/>
    </source>
</evidence>
<evidence type="ECO:0000259" key="3">
    <source>
        <dbReference type="Pfam" id="PF00326"/>
    </source>
</evidence>
<dbReference type="Pfam" id="PF00326">
    <property type="entry name" value="Peptidase_S9"/>
    <property type="match status" value="1"/>
</dbReference>
<name>Q9Y9J8_AERPE</name>
<gene>
    <name evidence="4" type="ordered locus">APE_2290.1</name>
</gene>
<keyword evidence="1 4" id="KW-0378">Hydrolase</keyword>
<dbReference type="PATRIC" id="fig|272557.25.peg.1527"/>
<dbReference type="InterPro" id="IPR011659">
    <property type="entry name" value="WD40"/>
</dbReference>
<dbReference type="ESTHER" id="aerpe-APE2290">
    <property type="family name" value="ACPH_Peptidase_S9"/>
</dbReference>
<protein>
    <submittedName>
        <fullName evidence="4">Acylamino-acid-releasing enzyme</fullName>
        <ecNumber evidence="4">3.4.19.1</ecNumber>
    </submittedName>
</protein>
<dbReference type="GO" id="GO:0008242">
    <property type="term" value="F:omega peptidase activity"/>
    <property type="evidence" value="ECO:0007669"/>
    <property type="project" value="UniProtKB-EC"/>
</dbReference>
<dbReference type="MEROPS" id="S09.071"/>